<evidence type="ECO:0000313" key="3">
    <source>
        <dbReference type="Proteomes" id="UP000023152"/>
    </source>
</evidence>
<evidence type="ECO:0000256" key="1">
    <source>
        <dbReference type="SAM" id="MobiDB-lite"/>
    </source>
</evidence>
<comment type="caution">
    <text evidence="2">The sequence shown here is derived from an EMBL/GenBank/DDBJ whole genome shotgun (WGS) entry which is preliminary data.</text>
</comment>
<gene>
    <name evidence="2" type="ORF">RFI_01700</name>
</gene>
<keyword evidence="3" id="KW-1185">Reference proteome</keyword>
<protein>
    <submittedName>
        <fullName evidence="2">Uncharacterized protein</fullName>
    </submittedName>
</protein>
<feature type="compositionally biased region" description="Polar residues" evidence="1">
    <location>
        <begin position="28"/>
        <end position="47"/>
    </location>
</feature>
<feature type="region of interest" description="Disordered" evidence="1">
    <location>
        <begin position="1"/>
        <end position="79"/>
    </location>
</feature>
<reference evidence="2 3" key="1">
    <citation type="journal article" date="2013" name="Curr. Biol.">
        <title>The Genome of the Foraminiferan Reticulomyxa filosa.</title>
        <authorList>
            <person name="Glockner G."/>
            <person name="Hulsmann N."/>
            <person name="Schleicher M."/>
            <person name="Noegel A.A."/>
            <person name="Eichinger L."/>
            <person name="Gallinger C."/>
            <person name="Pawlowski J."/>
            <person name="Sierra R."/>
            <person name="Euteneuer U."/>
            <person name="Pillet L."/>
            <person name="Moustafa A."/>
            <person name="Platzer M."/>
            <person name="Groth M."/>
            <person name="Szafranski K."/>
            <person name="Schliwa M."/>
        </authorList>
    </citation>
    <scope>NUCLEOTIDE SEQUENCE [LARGE SCALE GENOMIC DNA]</scope>
</reference>
<feature type="compositionally biased region" description="Basic and acidic residues" evidence="1">
    <location>
        <begin position="51"/>
        <end position="63"/>
    </location>
</feature>
<feature type="non-terminal residue" evidence="2">
    <location>
        <position position="137"/>
    </location>
</feature>
<organism evidence="2 3">
    <name type="scientific">Reticulomyxa filosa</name>
    <dbReference type="NCBI Taxonomy" id="46433"/>
    <lineage>
        <taxon>Eukaryota</taxon>
        <taxon>Sar</taxon>
        <taxon>Rhizaria</taxon>
        <taxon>Retaria</taxon>
        <taxon>Foraminifera</taxon>
        <taxon>Monothalamids</taxon>
        <taxon>Reticulomyxidae</taxon>
        <taxon>Reticulomyxa</taxon>
    </lineage>
</organism>
<dbReference type="Proteomes" id="UP000023152">
    <property type="component" value="Unassembled WGS sequence"/>
</dbReference>
<dbReference type="EMBL" id="ASPP01001684">
    <property type="protein sequence ID" value="ETO35363.1"/>
    <property type="molecule type" value="Genomic_DNA"/>
</dbReference>
<evidence type="ECO:0000313" key="2">
    <source>
        <dbReference type="EMBL" id="ETO35363.1"/>
    </source>
</evidence>
<proteinExistence type="predicted"/>
<sequence length="137" mass="15213">MNMTIREAASSDSNNRIKREMEQIASLAESTQFNNSNKPDQQTQIQQKPAKKQDNSSDNDNGKGDCTIDTGRWPGASAPNQVGQKAYLLANEFSNMSGCTHTRTSKMSPSQPPISKIDFEARRTFIQLECLKNTGQQ</sequence>
<accession>X6PB72</accession>
<name>X6PB72_RETFI</name>
<dbReference type="AlphaFoldDB" id="X6PB72"/>